<reference evidence="2 3" key="1">
    <citation type="submission" date="2019-09" db="EMBL/GenBank/DDBJ databases">
        <title>Goodfellowia gen. nov., a new genus of the Pseudonocardineae related to Actinoalloteichus, containing Goodfellowia coeruleoviolacea gen. nov., comb. nov. gen. nov., comb. nov.</title>
        <authorList>
            <person name="Labeda D."/>
        </authorList>
    </citation>
    <scope>NUCLEOTIDE SEQUENCE [LARGE SCALE GENOMIC DNA]</scope>
    <source>
        <strain evidence="2 3">AN110305</strain>
    </source>
</reference>
<name>A0A5B2WVE9_9PSEU</name>
<dbReference type="GO" id="GO:0046872">
    <property type="term" value="F:metal ion binding"/>
    <property type="evidence" value="ECO:0007669"/>
    <property type="project" value="InterPro"/>
</dbReference>
<dbReference type="Gene3D" id="3.40.50.280">
    <property type="entry name" value="Cobalamin-binding domain"/>
    <property type="match status" value="1"/>
</dbReference>
<gene>
    <name evidence="2" type="ORF">F0L68_30190</name>
</gene>
<dbReference type="InterPro" id="IPR036724">
    <property type="entry name" value="Cobalamin-bd_sf"/>
</dbReference>
<dbReference type="EMBL" id="VUOB01000061">
    <property type="protein sequence ID" value="KAA2254456.1"/>
    <property type="molecule type" value="Genomic_DNA"/>
</dbReference>
<comment type="caution">
    <text evidence="2">The sequence shown here is derived from an EMBL/GenBank/DDBJ whole genome shotgun (WGS) entry which is preliminary data.</text>
</comment>
<dbReference type="SUPFAM" id="SSF52242">
    <property type="entry name" value="Cobalamin (vitamin B12)-binding domain"/>
    <property type="match status" value="1"/>
</dbReference>
<dbReference type="RefSeq" id="WP_149853252.1">
    <property type="nucleotide sequence ID" value="NZ_VUOB01000061.1"/>
</dbReference>
<sequence>MPDLKVSRRRVLLSSVSSDSHTWNLVFLQLLIEELGHEVVNLGACVPEDELVAQCLRHDPDLVVISTVNGHGYADGRRLIGALRRTGELAAVPVVIGGKLGVAGAADEQYAAELLALGFDAVFQDGADLAGLARFIESVRPLEVTA</sequence>
<evidence type="ECO:0000313" key="2">
    <source>
        <dbReference type="EMBL" id="KAA2254456.1"/>
    </source>
</evidence>
<dbReference type="Proteomes" id="UP000323454">
    <property type="component" value="Unassembled WGS sequence"/>
</dbReference>
<keyword evidence="3" id="KW-1185">Reference proteome</keyword>
<evidence type="ECO:0000259" key="1">
    <source>
        <dbReference type="PROSITE" id="PS51332"/>
    </source>
</evidence>
<proteinExistence type="predicted"/>
<dbReference type="InterPro" id="IPR006158">
    <property type="entry name" value="Cobalamin-bd"/>
</dbReference>
<feature type="domain" description="B12-binding" evidence="1">
    <location>
        <begin position="8"/>
        <end position="143"/>
    </location>
</feature>
<dbReference type="GO" id="GO:0031419">
    <property type="term" value="F:cobalamin binding"/>
    <property type="evidence" value="ECO:0007669"/>
    <property type="project" value="InterPro"/>
</dbReference>
<accession>A0A5B2WVE9</accession>
<organism evidence="2 3">
    <name type="scientific">Solihabitans fulvus</name>
    <dbReference type="NCBI Taxonomy" id="1892852"/>
    <lineage>
        <taxon>Bacteria</taxon>
        <taxon>Bacillati</taxon>
        <taxon>Actinomycetota</taxon>
        <taxon>Actinomycetes</taxon>
        <taxon>Pseudonocardiales</taxon>
        <taxon>Pseudonocardiaceae</taxon>
        <taxon>Solihabitans</taxon>
    </lineage>
</organism>
<reference evidence="2 3" key="2">
    <citation type="submission" date="2019-09" db="EMBL/GenBank/DDBJ databases">
        <authorList>
            <person name="Jin C."/>
        </authorList>
    </citation>
    <scope>NUCLEOTIDE SEQUENCE [LARGE SCALE GENOMIC DNA]</scope>
    <source>
        <strain evidence="2 3">AN110305</strain>
    </source>
</reference>
<protein>
    <recommendedName>
        <fullName evidence="1">B12-binding domain-containing protein</fullName>
    </recommendedName>
</protein>
<dbReference type="Pfam" id="PF02310">
    <property type="entry name" value="B12-binding"/>
    <property type="match status" value="1"/>
</dbReference>
<dbReference type="CDD" id="cd02065">
    <property type="entry name" value="B12-binding_like"/>
    <property type="match status" value="1"/>
</dbReference>
<dbReference type="PROSITE" id="PS51332">
    <property type="entry name" value="B12_BINDING"/>
    <property type="match status" value="1"/>
</dbReference>
<dbReference type="OrthoDB" id="8482131at2"/>
<evidence type="ECO:0000313" key="3">
    <source>
        <dbReference type="Proteomes" id="UP000323454"/>
    </source>
</evidence>
<dbReference type="AlphaFoldDB" id="A0A5B2WVE9"/>